<evidence type="ECO:0000259" key="1">
    <source>
        <dbReference type="Pfam" id="PF07940"/>
    </source>
</evidence>
<dbReference type="Gene3D" id="2.70.98.70">
    <property type="match status" value="1"/>
</dbReference>
<dbReference type="InterPro" id="IPR012480">
    <property type="entry name" value="Hepar_II_III_C"/>
</dbReference>
<keyword evidence="3" id="KW-1185">Reference proteome</keyword>
<dbReference type="RefSeq" id="WP_173074781.1">
    <property type="nucleotide sequence ID" value="NZ_CP041345.1"/>
</dbReference>
<feature type="domain" description="Heparinase II/III-like C-terminal" evidence="1">
    <location>
        <begin position="13"/>
        <end position="103"/>
    </location>
</feature>
<proteinExistence type="predicted"/>
<dbReference type="Pfam" id="PF07940">
    <property type="entry name" value="Hepar_II_III_C"/>
    <property type="match status" value="1"/>
</dbReference>
<organism evidence="2 3">
    <name type="scientific">Tenuifilum thalassicum</name>
    <dbReference type="NCBI Taxonomy" id="2590900"/>
    <lineage>
        <taxon>Bacteria</taxon>
        <taxon>Pseudomonadati</taxon>
        <taxon>Bacteroidota</taxon>
        <taxon>Bacteroidia</taxon>
        <taxon>Bacteroidales</taxon>
        <taxon>Tenuifilaceae</taxon>
        <taxon>Tenuifilum</taxon>
    </lineage>
</organism>
<gene>
    <name evidence="2" type="ORF">FHG85_08135</name>
</gene>
<dbReference type="KEGG" id="ttz:FHG85_08135"/>
<sequence>MDKTCITQVEEYDDRFEFVGEIKGFPLLGRNIVHKRKVIKYRDKPLWRIIDQTNYKGKDPIILHWNINPNFKHLIDIKAKDSFGNNLKFEKEQGWYSELYGVKENFDQFICNLNGNNCETIIQIR</sequence>
<dbReference type="EMBL" id="CP041345">
    <property type="protein sequence ID" value="QKG80230.1"/>
    <property type="molecule type" value="Genomic_DNA"/>
</dbReference>
<dbReference type="Proteomes" id="UP000500961">
    <property type="component" value="Chromosome"/>
</dbReference>
<evidence type="ECO:0000313" key="2">
    <source>
        <dbReference type="EMBL" id="QKG80230.1"/>
    </source>
</evidence>
<accession>A0A7D3XLA1</accession>
<reference evidence="2 3" key="1">
    <citation type="submission" date="2019-07" db="EMBL/GenBank/DDBJ databases">
        <title>Thalassofilum flectens gen. nov., sp. nov., a novel moderate thermophilic anaerobe from a shallow sea hot spring in Kunashir Island (Russia), representing a new family in the order Bacteroidales, and proposal of Thalassofilacea fam. nov.</title>
        <authorList>
            <person name="Kochetkova T.V."/>
            <person name="Podosokorskaya O.A."/>
            <person name="Novikov A."/>
            <person name="Elcheninov A.G."/>
            <person name="Toshchakov S.V."/>
            <person name="Kublanov I.V."/>
        </authorList>
    </citation>
    <scope>NUCLEOTIDE SEQUENCE [LARGE SCALE GENOMIC DNA]</scope>
    <source>
        <strain evidence="2 3">38-H</strain>
    </source>
</reference>
<name>A0A7D3XLA1_9BACT</name>
<dbReference type="AlphaFoldDB" id="A0A7D3XLA1"/>
<protein>
    <recommendedName>
        <fullName evidence="1">Heparinase II/III-like C-terminal domain-containing protein</fullName>
    </recommendedName>
</protein>
<evidence type="ECO:0000313" key="3">
    <source>
        <dbReference type="Proteomes" id="UP000500961"/>
    </source>
</evidence>